<dbReference type="EMBL" id="VBOT01000215">
    <property type="protein sequence ID" value="TMQ46913.1"/>
    <property type="molecule type" value="Genomic_DNA"/>
</dbReference>
<keyword evidence="7" id="KW-0645">Protease</keyword>
<dbReference type="GO" id="GO:0016020">
    <property type="term" value="C:membrane"/>
    <property type="evidence" value="ECO:0007669"/>
    <property type="project" value="UniProtKB-SubCell"/>
</dbReference>
<feature type="domain" description="Peptidase S54 rhomboid" evidence="6">
    <location>
        <begin position="21"/>
        <end position="135"/>
    </location>
</feature>
<dbReference type="Pfam" id="PF01694">
    <property type="entry name" value="Rhomboid"/>
    <property type="match status" value="1"/>
</dbReference>
<evidence type="ECO:0000256" key="3">
    <source>
        <dbReference type="ARBA" id="ARBA00022989"/>
    </source>
</evidence>
<keyword evidence="4 5" id="KW-0472">Membrane</keyword>
<gene>
    <name evidence="7" type="ORF">E6K73_14465</name>
</gene>
<accession>A0A538S6B0</accession>
<keyword evidence="2 5" id="KW-0812">Transmembrane</keyword>
<evidence type="ECO:0000256" key="1">
    <source>
        <dbReference type="ARBA" id="ARBA00004141"/>
    </source>
</evidence>
<feature type="transmembrane region" description="Helical" evidence="5">
    <location>
        <begin position="54"/>
        <end position="73"/>
    </location>
</feature>
<dbReference type="SUPFAM" id="SSF144091">
    <property type="entry name" value="Rhomboid-like"/>
    <property type="match status" value="1"/>
</dbReference>
<evidence type="ECO:0000259" key="6">
    <source>
        <dbReference type="Pfam" id="PF01694"/>
    </source>
</evidence>
<evidence type="ECO:0000256" key="5">
    <source>
        <dbReference type="SAM" id="Phobius"/>
    </source>
</evidence>
<organism evidence="7 8">
    <name type="scientific">Eiseniibacteriota bacterium</name>
    <dbReference type="NCBI Taxonomy" id="2212470"/>
    <lineage>
        <taxon>Bacteria</taxon>
        <taxon>Candidatus Eiseniibacteriota</taxon>
    </lineage>
</organism>
<proteinExistence type="predicted"/>
<feature type="transmembrane region" description="Helical" evidence="5">
    <location>
        <begin position="124"/>
        <end position="144"/>
    </location>
</feature>
<protein>
    <submittedName>
        <fullName evidence="7">Rhomboid family intramembrane serine protease</fullName>
    </submittedName>
</protein>
<dbReference type="InterPro" id="IPR035952">
    <property type="entry name" value="Rhomboid-like_sf"/>
</dbReference>
<reference evidence="7 8" key="1">
    <citation type="journal article" date="2019" name="Nat. Microbiol.">
        <title>Mediterranean grassland soil C-N compound turnover is dependent on rainfall and depth, and is mediated by genomically divergent microorganisms.</title>
        <authorList>
            <person name="Diamond S."/>
            <person name="Andeer P.F."/>
            <person name="Li Z."/>
            <person name="Crits-Christoph A."/>
            <person name="Burstein D."/>
            <person name="Anantharaman K."/>
            <person name="Lane K.R."/>
            <person name="Thomas B.C."/>
            <person name="Pan C."/>
            <person name="Northen T.R."/>
            <person name="Banfield J.F."/>
        </authorList>
    </citation>
    <scope>NUCLEOTIDE SEQUENCE [LARGE SCALE GENOMIC DNA]</scope>
    <source>
        <strain evidence="7">WS_3</strain>
    </source>
</reference>
<evidence type="ECO:0000256" key="2">
    <source>
        <dbReference type="ARBA" id="ARBA00022692"/>
    </source>
</evidence>
<feature type="transmembrane region" description="Helical" evidence="5">
    <location>
        <begin position="85"/>
        <end position="104"/>
    </location>
</feature>
<dbReference type="Proteomes" id="UP000320184">
    <property type="component" value="Unassembled WGS sequence"/>
</dbReference>
<evidence type="ECO:0000313" key="8">
    <source>
        <dbReference type="Proteomes" id="UP000320184"/>
    </source>
</evidence>
<evidence type="ECO:0000313" key="7">
    <source>
        <dbReference type="EMBL" id="TMQ46913.1"/>
    </source>
</evidence>
<comment type="subcellular location">
    <subcellularLocation>
        <location evidence="1">Membrane</location>
        <topology evidence="1">Multi-pass membrane protein</topology>
    </subcellularLocation>
</comment>
<dbReference type="GO" id="GO:0006508">
    <property type="term" value="P:proteolysis"/>
    <property type="evidence" value="ECO:0007669"/>
    <property type="project" value="UniProtKB-KW"/>
</dbReference>
<dbReference type="AlphaFoldDB" id="A0A538S6B0"/>
<dbReference type="Gene3D" id="1.20.1540.10">
    <property type="entry name" value="Rhomboid-like"/>
    <property type="match status" value="1"/>
</dbReference>
<name>A0A538S6B0_UNCEI</name>
<evidence type="ECO:0000256" key="4">
    <source>
        <dbReference type="ARBA" id="ARBA00023136"/>
    </source>
</evidence>
<keyword evidence="3 5" id="KW-1133">Transmembrane helix</keyword>
<comment type="caution">
    <text evidence="7">The sequence shown here is derived from an EMBL/GenBank/DDBJ whole genome shotgun (WGS) entry which is preliminary data.</text>
</comment>
<keyword evidence="7" id="KW-0378">Hydrolase</keyword>
<dbReference type="GO" id="GO:0004252">
    <property type="term" value="F:serine-type endopeptidase activity"/>
    <property type="evidence" value="ECO:0007669"/>
    <property type="project" value="InterPro"/>
</dbReference>
<dbReference type="InterPro" id="IPR022764">
    <property type="entry name" value="Peptidase_S54_rhomboid_dom"/>
</dbReference>
<sequence>MFTFRLRIFSTMSSRFSLPAAALIEMRSSRRFAILCLASAATIGATVYIGSPELSVFGGLSGIVMAAFTYLCLDGLNETGAWRRLCRVALILLVVKMSIEMTLGSSLESFAEGESPSFVPVPSAHIAGAVTALILFASTSLAGLHKMRATRPSLPSGG</sequence>